<name>A0A521C988_9BACT</name>
<dbReference type="InterPro" id="IPR000834">
    <property type="entry name" value="Peptidase_M14"/>
</dbReference>
<feature type="active site" description="Proton donor/acceptor" evidence="2">
    <location>
        <position position="386"/>
    </location>
</feature>
<evidence type="ECO:0000313" key="4">
    <source>
        <dbReference type="EMBL" id="SMO55371.1"/>
    </source>
</evidence>
<dbReference type="AlphaFoldDB" id="A0A521C988"/>
<comment type="similarity">
    <text evidence="2">Belongs to the peptidase M14 family.</text>
</comment>
<dbReference type="Pfam" id="PF00246">
    <property type="entry name" value="Peptidase_M14"/>
    <property type="match status" value="1"/>
</dbReference>
<dbReference type="PANTHER" id="PTHR12756:SF11">
    <property type="entry name" value="CYTOSOLIC CARBOXYPEPTIDASE 1"/>
    <property type="match status" value="1"/>
</dbReference>
<evidence type="ECO:0000256" key="1">
    <source>
        <dbReference type="ARBA" id="ARBA00001947"/>
    </source>
</evidence>
<comment type="cofactor">
    <cofactor evidence="1">
        <name>Zn(2+)</name>
        <dbReference type="ChEBI" id="CHEBI:29105"/>
    </cofactor>
</comment>
<dbReference type="EMBL" id="FXTH01000005">
    <property type="protein sequence ID" value="SMO55371.1"/>
    <property type="molecule type" value="Genomic_DNA"/>
</dbReference>
<dbReference type="GO" id="GO:0008270">
    <property type="term" value="F:zinc ion binding"/>
    <property type="evidence" value="ECO:0007669"/>
    <property type="project" value="InterPro"/>
</dbReference>
<dbReference type="SUPFAM" id="SSF53187">
    <property type="entry name" value="Zn-dependent exopeptidases"/>
    <property type="match status" value="1"/>
</dbReference>
<dbReference type="InterPro" id="IPR050821">
    <property type="entry name" value="Cytosolic_carboxypeptidase"/>
</dbReference>
<dbReference type="PANTHER" id="PTHR12756">
    <property type="entry name" value="CYTOSOLIC CARBOXYPEPTIDASE"/>
    <property type="match status" value="1"/>
</dbReference>
<dbReference type="GO" id="GO:0004181">
    <property type="term" value="F:metallocarboxypeptidase activity"/>
    <property type="evidence" value="ECO:0007669"/>
    <property type="project" value="InterPro"/>
</dbReference>
<evidence type="ECO:0000259" key="3">
    <source>
        <dbReference type="PROSITE" id="PS52035"/>
    </source>
</evidence>
<evidence type="ECO:0000313" key="5">
    <source>
        <dbReference type="Proteomes" id="UP000317593"/>
    </source>
</evidence>
<evidence type="ECO:0000256" key="2">
    <source>
        <dbReference type="PROSITE-ProRule" id="PRU01379"/>
    </source>
</evidence>
<dbReference type="PROSITE" id="PS51257">
    <property type="entry name" value="PROKAR_LIPOPROTEIN"/>
    <property type="match status" value="1"/>
</dbReference>
<proteinExistence type="inferred from homology"/>
<dbReference type="Gene3D" id="2.60.40.3120">
    <property type="match status" value="1"/>
</dbReference>
<accession>A0A521C988</accession>
<dbReference type="PROSITE" id="PS52035">
    <property type="entry name" value="PEPTIDASE_M14"/>
    <property type="match status" value="1"/>
</dbReference>
<dbReference type="Gene3D" id="3.40.630.10">
    <property type="entry name" value="Zn peptidases"/>
    <property type="match status" value="1"/>
</dbReference>
<dbReference type="Proteomes" id="UP000317593">
    <property type="component" value="Unassembled WGS sequence"/>
</dbReference>
<gene>
    <name evidence="4" type="ORF">SAMN06265218_105117</name>
</gene>
<reference evidence="4 5" key="1">
    <citation type="submission" date="2017-05" db="EMBL/GenBank/DDBJ databases">
        <authorList>
            <person name="Varghese N."/>
            <person name="Submissions S."/>
        </authorList>
    </citation>
    <scope>NUCLEOTIDE SEQUENCE [LARGE SCALE GENOMIC DNA]</scope>
    <source>
        <strain evidence="4 5">DSM 21194</strain>
    </source>
</reference>
<keyword evidence="4" id="KW-0378">Hydrolase</keyword>
<keyword evidence="4" id="KW-0645">Protease</keyword>
<dbReference type="SMART" id="SM00631">
    <property type="entry name" value="Zn_pept"/>
    <property type="match status" value="1"/>
</dbReference>
<feature type="domain" description="Peptidase M14" evidence="3">
    <location>
        <begin position="167"/>
        <end position="411"/>
    </location>
</feature>
<keyword evidence="4" id="KW-0121">Carboxypeptidase</keyword>
<organism evidence="4 5">
    <name type="scientific">Fodinibius sediminis</name>
    <dbReference type="NCBI Taxonomy" id="1214077"/>
    <lineage>
        <taxon>Bacteria</taxon>
        <taxon>Pseudomonadati</taxon>
        <taxon>Balneolota</taxon>
        <taxon>Balneolia</taxon>
        <taxon>Balneolales</taxon>
        <taxon>Balneolaceae</taxon>
        <taxon>Fodinibius</taxon>
    </lineage>
</organism>
<dbReference type="CDD" id="cd06237">
    <property type="entry name" value="M14_Nna1-like"/>
    <property type="match status" value="1"/>
</dbReference>
<protein>
    <submittedName>
        <fullName evidence="4">Zinc carboxypeptidase</fullName>
    </submittedName>
</protein>
<dbReference type="GO" id="GO:0006508">
    <property type="term" value="P:proteolysis"/>
    <property type="evidence" value="ECO:0007669"/>
    <property type="project" value="InterPro"/>
</dbReference>
<sequence>MSRYQLSWIILPLCMVLYSCKSSEEFTGYAYDPEGVTNTSDKEIQPQHKRTIGRSEEGIWISNEFKGARMNDFYKVDKSLYRVVIEPENHPINNSPWYAFKIHSESPRTVQLQLSYRHGEHRYHPNISRDGNHWRTMDPSAIQVDTAGVATLTLDLDGDPLWISAQELLTYRDMTQWMDSIRTASPTVVDTVGYSHRRYPILKMTTAPKPRDQKQGVLVITGRQHPPEVTGGLASRIFIETLTADTRLARAFRKAFEIWSYPLVNPDGVNGGHWRHNAAGVDLNRDWKNFNQPETRAIRDDLLTLRNDPNRKVYYGIDFHSTNENIFYPINRDITTFPDDFTYKWIEELKNSFPEMPLKVEPFPPNSPIAKNWIYHTFGADALTYEVDDRADRSQLREISRQAAQILMQNLLEAKSQQ</sequence>
<keyword evidence="5" id="KW-1185">Reference proteome</keyword>